<dbReference type="Proteomes" id="UP000298030">
    <property type="component" value="Unassembled WGS sequence"/>
</dbReference>
<dbReference type="AlphaFoldDB" id="A0A4Y7STU3"/>
<proteinExistence type="predicted"/>
<reference evidence="2 3" key="1">
    <citation type="journal article" date="2019" name="Nat. Ecol. Evol.">
        <title>Megaphylogeny resolves global patterns of mushroom evolution.</title>
        <authorList>
            <person name="Varga T."/>
            <person name="Krizsan K."/>
            <person name="Foldi C."/>
            <person name="Dima B."/>
            <person name="Sanchez-Garcia M."/>
            <person name="Sanchez-Ramirez S."/>
            <person name="Szollosi G.J."/>
            <person name="Szarkandi J.G."/>
            <person name="Papp V."/>
            <person name="Albert L."/>
            <person name="Andreopoulos W."/>
            <person name="Angelini C."/>
            <person name="Antonin V."/>
            <person name="Barry K.W."/>
            <person name="Bougher N.L."/>
            <person name="Buchanan P."/>
            <person name="Buyck B."/>
            <person name="Bense V."/>
            <person name="Catcheside P."/>
            <person name="Chovatia M."/>
            <person name="Cooper J."/>
            <person name="Damon W."/>
            <person name="Desjardin D."/>
            <person name="Finy P."/>
            <person name="Geml J."/>
            <person name="Haridas S."/>
            <person name="Hughes K."/>
            <person name="Justo A."/>
            <person name="Karasinski D."/>
            <person name="Kautmanova I."/>
            <person name="Kiss B."/>
            <person name="Kocsube S."/>
            <person name="Kotiranta H."/>
            <person name="LaButti K.M."/>
            <person name="Lechner B.E."/>
            <person name="Liimatainen K."/>
            <person name="Lipzen A."/>
            <person name="Lukacs Z."/>
            <person name="Mihaltcheva S."/>
            <person name="Morgado L.N."/>
            <person name="Niskanen T."/>
            <person name="Noordeloos M.E."/>
            <person name="Ohm R.A."/>
            <person name="Ortiz-Santana B."/>
            <person name="Ovrebo C."/>
            <person name="Racz N."/>
            <person name="Riley R."/>
            <person name="Savchenko A."/>
            <person name="Shiryaev A."/>
            <person name="Soop K."/>
            <person name="Spirin V."/>
            <person name="Szebenyi C."/>
            <person name="Tomsovsky M."/>
            <person name="Tulloss R.E."/>
            <person name="Uehling J."/>
            <person name="Grigoriev I.V."/>
            <person name="Vagvolgyi C."/>
            <person name="Papp T."/>
            <person name="Martin F.M."/>
            <person name="Miettinen O."/>
            <person name="Hibbett D.S."/>
            <person name="Nagy L.G."/>
        </authorList>
    </citation>
    <scope>NUCLEOTIDE SEQUENCE [LARGE SCALE GENOMIC DNA]</scope>
    <source>
        <strain evidence="2 3">FP101781</strain>
    </source>
</reference>
<feature type="region of interest" description="Disordered" evidence="1">
    <location>
        <begin position="81"/>
        <end position="103"/>
    </location>
</feature>
<comment type="caution">
    <text evidence="2">The sequence shown here is derived from an EMBL/GenBank/DDBJ whole genome shotgun (WGS) entry which is preliminary data.</text>
</comment>
<dbReference type="EMBL" id="QPFP01000064">
    <property type="protein sequence ID" value="TEB24679.1"/>
    <property type="molecule type" value="Genomic_DNA"/>
</dbReference>
<accession>A0A4Y7STU3</accession>
<gene>
    <name evidence="2" type="ORF">FA13DRAFT_1292996</name>
</gene>
<evidence type="ECO:0000313" key="3">
    <source>
        <dbReference type="Proteomes" id="UP000298030"/>
    </source>
</evidence>
<keyword evidence="3" id="KW-1185">Reference proteome</keyword>
<protein>
    <submittedName>
        <fullName evidence="2">Uncharacterized protein</fullName>
    </submittedName>
</protein>
<feature type="compositionally biased region" description="Polar residues" evidence="1">
    <location>
        <begin position="8"/>
        <end position="28"/>
    </location>
</feature>
<organism evidence="2 3">
    <name type="scientific">Coprinellus micaceus</name>
    <name type="common">Glistening ink-cap mushroom</name>
    <name type="synonym">Coprinus micaceus</name>
    <dbReference type="NCBI Taxonomy" id="71717"/>
    <lineage>
        <taxon>Eukaryota</taxon>
        <taxon>Fungi</taxon>
        <taxon>Dikarya</taxon>
        <taxon>Basidiomycota</taxon>
        <taxon>Agaricomycotina</taxon>
        <taxon>Agaricomycetes</taxon>
        <taxon>Agaricomycetidae</taxon>
        <taxon>Agaricales</taxon>
        <taxon>Agaricineae</taxon>
        <taxon>Psathyrellaceae</taxon>
        <taxon>Coprinellus</taxon>
    </lineage>
</organism>
<evidence type="ECO:0000256" key="1">
    <source>
        <dbReference type="SAM" id="MobiDB-lite"/>
    </source>
</evidence>
<feature type="region of interest" description="Disordered" evidence="1">
    <location>
        <begin position="1"/>
        <end position="28"/>
    </location>
</feature>
<name>A0A4Y7STU3_COPMI</name>
<sequence length="198" mass="21416">MTRLHLSPSVTPSRSLNTSMTKGGAENSTFSKTTARFCSQRYTGTLLKESTSRALRLATRKHFWATSSAFTPTSRIVQSTTPSCAVTPTGGQGGVSTSRKETTFTSPSTRCTAIVPGIGVRPYALAGGGVSFANARRPGGRYQIWIPCRRSTRTGQVSSGTTVLPSAHREFNDILRRHIGSNHQHWATIMTIVLLGTW</sequence>
<evidence type="ECO:0000313" key="2">
    <source>
        <dbReference type="EMBL" id="TEB24679.1"/>
    </source>
</evidence>